<sequence length="161" mass="19025">MDIFDTELLEFWSYLNKHKVKYIMVGGVAINFNGYQRSTEDVDVWLKDTKSNREKFRKAFEEYSGENYYMIATMQIVPGWTYFHLNNGYRLDLITNMKGLEGYSFEQCLKLAGVADIDDVLVPFLHINHLIANKKAVNRPKDQIDIIYLERIKELREKENL</sequence>
<keyword evidence="2" id="KW-1185">Reference proteome</keyword>
<accession>A0ABZ0W362</accession>
<dbReference type="InterPro" id="IPR043519">
    <property type="entry name" value="NT_sf"/>
</dbReference>
<organism evidence="1 2">
    <name type="scientific">Niabella yanshanensis</name>
    <dbReference type="NCBI Taxonomy" id="577386"/>
    <lineage>
        <taxon>Bacteria</taxon>
        <taxon>Pseudomonadati</taxon>
        <taxon>Bacteroidota</taxon>
        <taxon>Chitinophagia</taxon>
        <taxon>Chitinophagales</taxon>
        <taxon>Chitinophagaceae</taxon>
        <taxon>Niabella</taxon>
    </lineage>
</organism>
<evidence type="ECO:0000313" key="2">
    <source>
        <dbReference type="Proteomes" id="UP001325680"/>
    </source>
</evidence>
<protein>
    <submittedName>
        <fullName evidence="1">Nucleotidyltransferase</fullName>
    </submittedName>
</protein>
<gene>
    <name evidence="1" type="ORF">U0035_17030</name>
</gene>
<dbReference type="InterPro" id="IPR018700">
    <property type="entry name" value="DUF2204"/>
</dbReference>
<dbReference type="EMBL" id="CP139960">
    <property type="protein sequence ID" value="WQD37374.1"/>
    <property type="molecule type" value="Genomic_DNA"/>
</dbReference>
<dbReference type="SUPFAM" id="SSF81301">
    <property type="entry name" value="Nucleotidyltransferase"/>
    <property type="match status" value="1"/>
</dbReference>
<dbReference type="RefSeq" id="WP_114792399.1">
    <property type="nucleotide sequence ID" value="NZ_CP139960.1"/>
</dbReference>
<evidence type="ECO:0000313" key="1">
    <source>
        <dbReference type="EMBL" id="WQD37374.1"/>
    </source>
</evidence>
<proteinExistence type="predicted"/>
<dbReference type="Gene3D" id="3.30.460.40">
    <property type="match status" value="1"/>
</dbReference>
<reference evidence="1 2" key="1">
    <citation type="submission" date="2023-12" db="EMBL/GenBank/DDBJ databases">
        <title>Genome sequencing and assembly of bacterial species from a model synthetic community.</title>
        <authorList>
            <person name="Hogle S.L."/>
        </authorList>
    </citation>
    <scope>NUCLEOTIDE SEQUENCE [LARGE SCALE GENOMIC DNA]</scope>
    <source>
        <strain evidence="1 2">HAMBI_3031</strain>
    </source>
</reference>
<dbReference type="Pfam" id="PF09970">
    <property type="entry name" value="DUF2204"/>
    <property type="match status" value="1"/>
</dbReference>
<dbReference type="Proteomes" id="UP001325680">
    <property type="component" value="Chromosome"/>
</dbReference>
<name>A0ABZ0W362_9BACT</name>